<keyword evidence="2" id="KW-1185">Reference proteome</keyword>
<evidence type="ECO:0000313" key="1">
    <source>
        <dbReference type="EMBL" id="KXT16659.1"/>
    </source>
</evidence>
<dbReference type="Proteomes" id="UP000073492">
    <property type="component" value="Unassembled WGS sequence"/>
</dbReference>
<reference evidence="1 2" key="1">
    <citation type="submission" date="2015-07" db="EMBL/GenBank/DDBJ databases">
        <title>Comparative genomics of the Sigatoka disease complex on banana suggests a link between parallel evolutionary changes in Pseudocercospora fijiensis and Pseudocercospora eumusae and increased virulence on the banana host.</title>
        <authorList>
            <person name="Chang T.-C."/>
            <person name="Salvucci A."/>
            <person name="Crous P.W."/>
            <person name="Stergiopoulos I."/>
        </authorList>
    </citation>
    <scope>NUCLEOTIDE SEQUENCE [LARGE SCALE GENOMIC DNA]</scope>
    <source>
        <strain evidence="1 2">CBS 116634</strain>
    </source>
</reference>
<protein>
    <submittedName>
        <fullName evidence="1">Uncharacterized protein</fullName>
    </submittedName>
</protein>
<gene>
    <name evidence="1" type="ORF">AC579_8057</name>
</gene>
<sequence length="73" mass="7879">MAHSSLAEAGAVLETIGTKDDFIGIFDAISWDDTYANDYKILEKLGSSTLLITHPLPENVPAGVQAKMVIFAR</sequence>
<name>A0A139IPL0_9PEZI</name>
<dbReference type="AlphaFoldDB" id="A0A139IPL0"/>
<evidence type="ECO:0000313" key="2">
    <source>
        <dbReference type="Proteomes" id="UP000073492"/>
    </source>
</evidence>
<organism evidence="1 2">
    <name type="scientific">Pseudocercospora musae</name>
    <dbReference type="NCBI Taxonomy" id="113226"/>
    <lineage>
        <taxon>Eukaryota</taxon>
        <taxon>Fungi</taxon>
        <taxon>Dikarya</taxon>
        <taxon>Ascomycota</taxon>
        <taxon>Pezizomycotina</taxon>
        <taxon>Dothideomycetes</taxon>
        <taxon>Dothideomycetidae</taxon>
        <taxon>Mycosphaerellales</taxon>
        <taxon>Mycosphaerellaceae</taxon>
        <taxon>Pseudocercospora</taxon>
    </lineage>
</organism>
<accession>A0A139IPL0</accession>
<dbReference type="OrthoDB" id="4863849at2759"/>
<comment type="caution">
    <text evidence="1">The sequence shown here is derived from an EMBL/GenBank/DDBJ whole genome shotgun (WGS) entry which is preliminary data.</text>
</comment>
<dbReference type="EMBL" id="LFZO01000032">
    <property type="protein sequence ID" value="KXT16659.1"/>
    <property type="molecule type" value="Genomic_DNA"/>
</dbReference>
<dbReference type="STRING" id="113226.A0A139IPL0"/>
<proteinExistence type="predicted"/>